<name>A0ABT0CQN9_9HYPH</name>
<dbReference type="Pfam" id="PF07715">
    <property type="entry name" value="Plug"/>
    <property type="match status" value="1"/>
</dbReference>
<sequence>MITLKNQQKMRLALICGTAVSAMATAWSASAQDRATQLEEVRVEQGAQNVDIGIEPVKGVVAKTSRTGSKTASELRDIPQSVSVVGRNQMEMQSPQKIDEALRYVPGVNPSTYGTDSDTDWIFIRGFQADQTGVFLDGLSFYQTGFATFLMDPFFLERIEVVKGPSSALYGGGNPGGFINYVSKRPGERHRYLETGVNSFGNGYVAADLGDALNDVLSYRVNAKLSGGGWQTDHSSDFRGTVAPSFKWQPDESTSLTVLASLSRTDLVHTSTGFLPYEGTAVPNAAGYTIPRDFFYGDKDVEQYDRTQAMIGYEFEHTFDNDWTVRQNLRYGTVSLQEDGLYSNGVFTGTTLQRYRWAHDTRANTFTFDNQVEGKFETGAVEHTLLLGADYRWYQHGASTFYDAAVPSIDILSPVYGGVYGPPTLTPGSETTLNQFGIYAQDQVRFGEGWLVTLNGRYDFVSTKLDTPDIERSDSEFTGRAALAYDFANGITPYVSYSTSFSPLTSDNGQGALLAPEKAEQWEAGIKYEPTSFDGLFTLAYFDITRQNVPTQVSTAPPLTETIGEVRMKGIEISAQANVSNGLTVIGGVAYLDAEVARAYGPSYDFANAGTTPIQVPDLTASLWLDYAVQSEQFEGLSLSAGVRYLGESWADRANTLKVKDATVFDAAIRYKRDNWSVALNVSNLFDKEYVSSCQGLALCGYGAGRTFMLKASTSW</sequence>
<dbReference type="Gene3D" id="2.170.130.10">
    <property type="entry name" value="TonB-dependent receptor, plug domain"/>
    <property type="match status" value="1"/>
</dbReference>
<evidence type="ECO:0000256" key="16">
    <source>
        <dbReference type="SAM" id="SignalP"/>
    </source>
</evidence>
<dbReference type="PROSITE" id="PS52016">
    <property type="entry name" value="TONB_DEPENDENT_REC_3"/>
    <property type="match status" value="1"/>
</dbReference>
<evidence type="ECO:0000256" key="1">
    <source>
        <dbReference type="ARBA" id="ARBA00004571"/>
    </source>
</evidence>
<evidence type="ECO:0000256" key="10">
    <source>
        <dbReference type="ARBA" id="ARBA00023077"/>
    </source>
</evidence>
<proteinExistence type="inferred from homology"/>
<dbReference type="SUPFAM" id="SSF56935">
    <property type="entry name" value="Porins"/>
    <property type="match status" value="1"/>
</dbReference>
<gene>
    <name evidence="19" type="ORF">MKI86_17365</name>
</gene>
<dbReference type="InterPro" id="IPR037066">
    <property type="entry name" value="Plug_dom_sf"/>
</dbReference>
<keyword evidence="7 16" id="KW-0732">Signal</keyword>
<keyword evidence="13 14" id="KW-0998">Cell outer membrane</keyword>
<keyword evidence="20" id="KW-1185">Reference proteome</keyword>
<evidence type="ECO:0000259" key="17">
    <source>
        <dbReference type="Pfam" id="PF00593"/>
    </source>
</evidence>
<evidence type="ECO:0000256" key="2">
    <source>
        <dbReference type="ARBA" id="ARBA00009810"/>
    </source>
</evidence>
<evidence type="ECO:0000256" key="3">
    <source>
        <dbReference type="ARBA" id="ARBA00022448"/>
    </source>
</evidence>
<comment type="similarity">
    <text evidence="2 14 15">Belongs to the TonB-dependent receptor family.</text>
</comment>
<reference evidence="19 20" key="1">
    <citation type="submission" date="2022-02" db="EMBL/GenBank/DDBJ databases">
        <title>Shinella B3.7 sp. nov., isolated from Sediment (Zhairuo Island).</title>
        <authorList>
            <person name="Chen G."/>
        </authorList>
    </citation>
    <scope>NUCLEOTIDE SEQUENCE [LARGE SCALE GENOMIC DNA]</scope>
    <source>
        <strain evidence="19 20">B3.7</strain>
        <plasmid evidence="19">unnamed</plasmid>
    </source>
</reference>
<feature type="domain" description="TonB-dependent receptor-like beta-barrel" evidence="17">
    <location>
        <begin position="270"/>
        <end position="685"/>
    </location>
</feature>
<evidence type="ECO:0000313" key="19">
    <source>
        <dbReference type="EMBL" id="MCJ8150917.1"/>
    </source>
</evidence>
<dbReference type="InterPro" id="IPR036942">
    <property type="entry name" value="Beta-barrel_TonB_sf"/>
</dbReference>
<dbReference type="Pfam" id="PF00593">
    <property type="entry name" value="TonB_dep_Rec_b-barrel"/>
    <property type="match status" value="1"/>
</dbReference>
<evidence type="ECO:0000256" key="4">
    <source>
        <dbReference type="ARBA" id="ARBA00022452"/>
    </source>
</evidence>
<keyword evidence="6 14" id="KW-0812">Transmembrane</keyword>
<dbReference type="InterPro" id="IPR000531">
    <property type="entry name" value="Beta-barrel_TonB"/>
</dbReference>
<dbReference type="InterPro" id="IPR012910">
    <property type="entry name" value="Plug_dom"/>
</dbReference>
<dbReference type="Proteomes" id="UP001201844">
    <property type="component" value="Unassembled WGS sequence"/>
</dbReference>
<comment type="caution">
    <text evidence="19">The sequence shown here is derived from an EMBL/GenBank/DDBJ whole genome shotgun (WGS) entry which is preliminary data.</text>
</comment>
<evidence type="ECO:0000256" key="6">
    <source>
        <dbReference type="ARBA" id="ARBA00022692"/>
    </source>
</evidence>
<dbReference type="EMBL" id="JAKVIN010000007">
    <property type="protein sequence ID" value="MCJ8150917.1"/>
    <property type="molecule type" value="Genomic_DNA"/>
</dbReference>
<protein>
    <submittedName>
        <fullName evidence="19">TonB-dependent siderophore receptor</fullName>
    </submittedName>
</protein>
<keyword evidence="3 14" id="KW-0813">Transport</keyword>
<evidence type="ECO:0000256" key="15">
    <source>
        <dbReference type="RuleBase" id="RU003357"/>
    </source>
</evidence>
<dbReference type="InterPro" id="IPR039426">
    <property type="entry name" value="TonB-dep_rcpt-like"/>
</dbReference>
<evidence type="ECO:0000256" key="13">
    <source>
        <dbReference type="ARBA" id="ARBA00023237"/>
    </source>
</evidence>
<evidence type="ECO:0000256" key="7">
    <source>
        <dbReference type="ARBA" id="ARBA00022729"/>
    </source>
</evidence>
<evidence type="ECO:0000256" key="12">
    <source>
        <dbReference type="ARBA" id="ARBA00023170"/>
    </source>
</evidence>
<keyword evidence="12 19" id="KW-0675">Receptor</keyword>
<feature type="domain" description="TonB-dependent receptor plug" evidence="18">
    <location>
        <begin position="75"/>
        <end position="177"/>
    </location>
</feature>
<organism evidence="19 20">
    <name type="scientific">Shinella sedimenti</name>
    <dbReference type="NCBI Taxonomy" id="2919913"/>
    <lineage>
        <taxon>Bacteria</taxon>
        <taxon>Pseudomonadati</taxon>
        <taxon>Pseudomonadota</taxon>
        <taxon>Alphaproteobacteria</taxon>
        <taxon>Hyphomicrobiales</taxon>
        <taxon>Rhizobiaceae</taxon>
        <taxon>Shinella</taxon>
    </lineage>
</organism>
<accession>A0ABT0CQN9</accession>
<keyword evidence="4 14" id="KW-1134">Transmembrane beta strand</keyword>
<keyword evidence="11 14" id="KW-0472">Membrane</keyword>
<dbReference type="Gene3D" id="2.40.170.20">
    <property type="entry name" value="TonB-dependent receptor, beta-barrel domain"/>
    <property type="match status" value="1"/>
</dbReference>
<dbReference type="PANTHER" id="PTHR32552:SF68">
    <property type="entry name" value="FERRICHROME OUTER MEMBRANE TRANSPORTER_PHAGE RECEPTOR"/>
    <property type="match status" value="1"/>
</dbReference>
<evidence type="ECO:0000256" key="9">
    <source>
        <dbReference type="ARBA" id="ARBA00023065"/>
    </source>
</evidence>
<dbReference type="NCBIfam" id="TIGR01783">
    <property type="entry name" value="TonB-siderophor"/>
    <property type="match status" value="1"/>
</dbReference>
<dbReference type="CDD" id="cd01347">
    <property type="entry name" value="ligand_gated_channel"/>
    <property type="match status" value="1"/>
</dbReference>
<evidence type="ECO:0000259" key="18">
    <source>
        <dbReference type="Pfam" id="PF07715"/>
    </source>
</evidence>
<geneLocation type="plasmid" evidence="19">
    <name>unnamed</name>
</geneLocation>
<keyword evidence="8" id="KW-0408">Iron</keyword>
<feature type="signal peptide" evidence="16">
    <location>
        <begin position="1"/>
        <end position="31"/>
    </location>
</feature>
<feature type="chain" id="PRO_5045724097" evidence="16">
    <location>
        <begin position="32"/>
        <end position="716"/>
    </location>
</feature>
<keyword evidence="10 15" id="KW-0798">TonB box</keyword>
<dbReference type="PANTHER" id="PTHR32552">
    <property type="entry name" value="FERRICHROME IRON RECEPTOR-RELATED"/>
    <property type="match status" value="1"/>
</dbReference>
<dbReference type="InterPro" id="IPR010105">
    <property type="entry name" value="TonB_sidphr_rcpt"/>
</dbReference>
<evidence type="ECO:0000256" key="8">
    <source>
        <dbReference type="ARBA" id="ARBA00023004"/>
    </source>
</evidence>
<evidence type="ECO:0000256" key="5">
    <source>
        <dbReference type="ARBA" id="ARBA00022496"/>
    </source>
</evidence>
<evidence type="ECO:0000256" key="11">
    <source>
        <dbReference type="ARBA" id="ARBA00023136"/>
    </source>
</evidence>
<keyword evidence="19" id="KW-0614">Plasmid</keyword>
<comment type="subcellular location">
    <subcellularLocation>
        <location evidence="1 14">Cell outer membrane</location>
        <topology evidence="1 14">Multi-pass membrane protein</topology>
    </subcellularLocation>
</comment>
<dbReference type="RefSeq" id="WP_241603214.1">
    <property type="nucleotide sequence ID" value="NZ_JAKVIN010000007.1"/>
</dbReference>
<evidence type="ECO:0000313" key="20">
    <source>
        <dbReference type="Proteomes" id="UP001201844"/>
    </source>
</evidence>
<evidence type="ECO:0000256" key="14">
    <source>
        <dbReference type="PROSITE-ProRule" id="PRU01360"/>
    </source>
</evidence>
<keyword evidence="9" id="KW-0406">Ion transport</keyword>
<keyword evidence="5" id="KW-0410">Iron transport</keyword>